<dbReference type="EMBL" id="BJYZ01000048">
    <property type="protein sequence ID" value="GEO42705.1"/>
    <property type="molecule type" value="Genomic_DNA"/>
</dbReference>
<name>A0A512E1W2_9PROT</name>
<dbReference type="Proteomes" id="UP000321523">
    <property type="component" value="Unassembled WGS sequence"/>
</dbReference>
<reference evidence="1 2" key="1">
    <citation type="submission" date="2019-07" db="EMBL/GenBank/DDBJ databases">
        <title>Whole genome shotgun sequence of Skermanella aerolata NBRC 106429.</title>
        <authorList>
            <person name="Hosoyama A."/>
            <person name="Uohara A."/>
            <person name="Ohji S."/>
            <person name="Ichikawa N."/>
        </authorList>
    </citation>
    <scope>NUCLEOTIDE SEQUENCE [LARGE SCALE GENOMIC DNA]</scope>
    <source>
        <strain evidence="1 2">NBRC 106429</strain>
    </source>
</reference>
<sequence>MDSPVSDPLFRRIDNLLAKVHRAGLYDRHPYDLNSIASIIVADSSIDEVEFHSFQKRPNKNGLIEGFFKLIPIEIGIYTESSMLARIFIRSDLEPEWSRLVACKELCHILWQDLPSSRASTQEQLLNQVEHILSENPFDDSQKICIQGLIEDSALVAAIELLVPIEFRLLLVENYQNRKVKLSDISERFGVPEAVISLVFQEDYMKFTSKGRRHFFKEATFEGMGKRISHTSR</sequence>
<gene>
    <name evidence="1" type="ORF">SAE02_68530</name>
</gene>
<evidence type="ECO:0000313" key="1">
    <source>
        <dbReference type="EMBL" id="GEO42705.1"/>
    </source>
</evidence>
<evidence type="ECO:0008006" key="3">
    <source>
        <dbReference type="Google" id="ProtNLM"/>
    </source>
</evidence>
<dbReference type="AlphaFoldDB" id="A0A512E1W2"/>
<proteinExistence type="predicted"/>
<keyword evidence="2" id="KW-1185">Reference proteome</keyword>
<comment type="caution">
    <text evidence="1">The sequence shown here is derived from an EMBL/GenBank/DDBJ whole genome shotgun (WGS) entry which is preliminary data.</text>
</comment>
<accession>A0A512E1W2</accession>
<protein>
    <recommendedName>
        <fullName evidence="3">IrrE N-terminal-like domain-containing protein</fullName>
    </recommendedName>
</protein>
<evidence type="ECO:0000313" key="2">
    <source>
        <dbReference type="Proteomes" id="UP000321523"/>
    </source>
</evidence>
<organism evidence="1 2">
    <name type="scientific">Skermanella aerolata</name>
    <dbReference type="NCBI Taxonomy" id="393310"/>
    <lineage>
        <taxon>Bacteria</taxon>
        <taxon>Pseudomonadati</taxon>
        <taxon>Pseudomonadota</taxon>
        <taxon>Alphaproteobacteria</taxon>
        <taxon>Rhodospirillales</taxon>
        <taxon>Azospirillaceae</taxon>
        <taxon>Skermanella</taxon>
    </lineage>
</organism>